<dbReference type="Proteomes" id="UP000637002">
    <property type="component" value="Unassembled WGS sequence"/>
</dbReference>
<proteinExistence type="predicted"/>
<dbReference type="GO" id="GO:0020037">
    <property type="term" value="F:heme binding"/>
    <property type="evidence" value="ECO:0007669"/>
    <property type="project" value="InterPro"/>
</dbReference>
<feature type="signal peptide" evidence="5">
    <location>
        <begin position="1"/>
        <end position="20"/>
    </location>
</feature>
<keyword evidence="3 4" id="KW-0408">Iron</keyword>
<dbReference type="PROSITE" id="PS51007">
    <property type="entry name" value="CYTC"/>
    <property type="match status" value="1"/>
</dbReference>
<feature type="domain" description="Cytochrome c" evidence="6">
    <location>
        <begin position="43"/>
        <end position="147"/>
    </location>
</feature>
<evidence type="ECO:0000256" key="5">
    <source>
        <dbReference type="SAM" id="SignalP"/>
    </source>
</evidence>
<dbReference type="Gene3D" id="1.10.760.10">
    <property type="entry name" value="Cytochrome c-like domain"/>
    <property type="match status" value="1"/>
</dbReference>
<reference evidence="7" key="1">
    <citation type="journal article" date="2014" name="Int. J. Syst. Evol. Microbiol.">
        <title>Complete genome sequence of Corynebacterium casei LMG S-19264T (=DSM 44701T), isolated from a smear-ripened cheese.</title>
        <authorList>
            <consortium name="US DOE Joint Genome Institute (JGI-PGF)"/>
            <person name="Walter F."/>
            <person name="Albersmeier A."/>
            <person name="Kalinowski J."/>
            <person name="Ruckert C."/>
        </authorList>
    </citation>
    <scope>NUCLEOTIDE SEQUENCE</scope>
    <source>
        <strain evidence="7">CGMCC 1.12919</strain>
    </source>
</reference>
<evidence type="ECO:0000256" key="4">
    <source>
        <dbReference type="PROSITE-ProRule" id="PRU00433"/>
    </source>
</evidence>
<organism evidence="7 8">
    <name type="scientific">Chelatococcus reniformis</name>
    <dbReference type="NCBI Taxonomy" id="1494448"/>
    <lineage>
        <taxon>Bacteria</taxon>
        <taxon>Pseudomonadati</taxon>
        <taxon>Pseudomonadota</taxon>
        <taxon>Alphaproteobacteria</taxon>
        <taxon>Hyphomicrobiales</taxon>
        <taxon>Chelatococcaceae</taxon>
        <taxon>Chelatococcus</taxon>
    </lineage>
</organism>
<dbReference type="InterPro" id="IPR009056">
    <property type="entry name" value="Cyt_c-like_dom"/>
</dbReference>
<evidence type="ECO:0000313" key="7">
    <source>
        <dbReference type="EMBL" id="GGC88710.1"/>
    </source>
</evidence>
<dbReference type="SUPFAM" id="SSF46626">
    <property type="entry name" value="Cytochrome c"/>
    <property type="match status" value="1"/>
</dbReference>
<dbReference type="GO" id="GO:0046872">
    <property type="term" value="F:metal ion binding"/>
    <property type="evidence" value="ECO:0007669"/>
    <property type="project" value="UniProtKB-KW"/>
</dbReference>
<keyword evidence="8" id="KW-1185">Reference proteome</keyword>
<keyword evidence="5" id="KW-0732">Signal</keyword>
<accession>A0A916UVG6</accession>
<keyword evidence="1 4" id="KW-0349">Heme</keyword>
<evidence type="ECO:0000256" key="2">
    <source>
        <dbReference type="ARBA" id="ARBA00022723"/>
    </source>
</evidence>
<dbReference type="RefSeq" id="WP_244642237.1">
    <property type="nucleotide sequence ID" value="NZ_BMGG01000011.1"/>
</dbReference>
<gene>
    <name evidence="7" type="ORF">GCM10010994_53280</name>
</gene>
<evidence type="ECO:0000256" key="1">
    <source>
        <dbReference type="ARBA" id="ARBA00022617"/>
    </source>
</evidence>
<evidence type="ECO:0000259" key="6">
    <source>
        <dbReference type="PROSITE" id="PS51007"/>
    </source>
</evidence>
<keyword evidence="2 4" id="KW-0479">Metal-binding</keyword>
<dbReference type="AlphaFoldDB" id="A0A916UVG6"/>
<reference evidence="7" key="2">
    <citation type="submission" date="2020-09" db="EMBL/GenBank/DDBJ databases">
        <authorList>
            <person name="Sun Q."/>
            <person name="Zhou Y."/>
        </authorList>
    </citation>
    <scope>NUCLEOTIDE SEQUENCE</scope>
    <source>
        <strain evidence="7">CGMCC 1.12919</strain>
    </source>
</reference>
<sequence>MRKRPFATLALIVGMGQAQADDALAPFEVVGDAIARPLTGAAGDAGRGERLLLDRRRSLCLLCHSGPVAEPHAQGTLAPGLGGVGSRLSQGQIRLRIVDMKRLDPATIMPSNHRIDGLERVAAPYRGQPVLTAGEIEDIVALLVTLKE</sequence>
<evidence type="ECO:0000313" key="8">
    <source>
        <dbReference type="Proteomes" id="UP000637002"/>
    </source>
</evidence>
<evidence type="ECO:0000256" key="3">
    <source>
        <dbReference type="ARBA" id="ARBA00023004"/>
    </source>
</evidence>
<feature type="chain" id="PRO_5037702017" description="Cytochrome c domain-containing protein" evidence="5">
    <location>
        <begin position="21"/>
        <end position="148"/>
    </location>
</feature>
<comment type="caution">
    <text evidence="7">The sequence shown here is derived from an EMBL/GenBank/DDBJ whole genome shotgun (WGS) entry which is preliminary data.</text>
</comment>
<dbReference type="GO" id="GO:0009055">
    <property type="term" value="F:electron transfer activity"/>
    <property type="evidence" value="ECO:0007669"/>
    <property type="project" value="InterPro"/>
</dbReference>
<dbReference type="InterPro" id="IPR036909">
    <property type="entry name" value="Cyt_c-like_dom_sf"/>
</dbReference>
<dbReference type="EMBL" id="BMGG01000011">
    <property type="protein sequence ID" value="GGC88710.1"/>
    <property type="molecule type" value="Genomic_DNA"/>
</dbReference>
<protein>
    <recommendedName>
        <fullName evidence="6">Cytochrome c domain-containing protein</fullName>
    </recommendedName>
</protein>
<name>A0A916UVG6_9HYPH</name>